<name>A0ABU5IJH8_9BURK</name>
<proteinExistence type="predicted"/>
<protein>
    <submittedName>
        <fullName evidence="3">Methyltransferase domain-containing protein</fullName>
    </submittedName>
</protein>
<reference evidence="3 4" key="1">
    <citation type="submission" date="2023-11" db="EMBL/GenBank/DDBJ databases">
        <title>Draft genome of Azohydromonas lata strain H1 (DSM1123), a polyhydroxyalkanoate producer.</title>
        <authorList>
            <person name="Traversa D."/>
            <person name="D'Addabbo P."/>
            <person name="Pazzani C."/>
            <person name="Manzari C."/>
            <person name="Chiara M."/>
            <person name="Scrascia M."/>
        </authorList>
    </citation>
    <scope>NUCLEOTIDE SEQUENCE [LARGE SCALE GENOMIC DNA]</scope>
    <source>
        <strain evidence="3 4">H1</strain>
    </source>
</reference>
<evidence type="ECO:0000256" key="1">
    <source>
        <dbReference type="SAM" id="MobiDB-lite"/>
    </source>
</evidence>
<gene>
    <name evidence="3" type="ORF">SM757_20970</name>
</gene>
<dbReference type="Proteomes" id="UP001293718">
    <property type="component" value="Unassembled WGS sequence"/>
</dbReference>
<evidence type="ECO:0000313" key="4">
    <source>
        <dbReference type="Proteomes" id="UP001293718"/>
    </source>
</evidence>
<dbReference type="InterPro" id="IPR029063">
    <property type="entry name" value="SAM-dependent_MTases_sf"/>
</dbReference>
<keyword evidence="3" id="KW-0489">Methyltransferase</keyword>
<keyword evidence="4" id="KW-1185">Reference proteome</keyword>
<keyword evidence="3" id="KW-0808">Transferase</keyword>
<dbReference type="GO" id="GO:0008168">
    <property type="term" value="F:methyltransferase activity"/>
    <property type="evidence" value="ECO:0007669"/>
    <property type="project" value="UniProtKB-KW"/>
</dbReference>
<feature type="compositionally biased region" description="Low complexity" evidence="1">
    <location>
        <begin position="13"/>
        <end position="22"/>
    </location>
</feature>
<evidence type="ECO:0000313" key="3">
    <source>
        <dbReference type="EMBL" id="MDZ5459053.1"/>
    </source>
</evidence>
<dbReference type="EMBL" id="JAXOJX010000038">
    <property type="protein sequence ID" value="MDZ5459053.1"/>
    <property type="molecule type" value="Genomic_DNA"/>
</dbReference>
<comment type="caution">
    <text evidence="3">The sequence shown here is derived from an EMBL/GenBank/DDBJ whole genome shotgun (WGS) entry which is preliminary data.</text>
</comment>
<feature type="region of interest" description="Disordered" evidence="1">
    <location>
        <begin position="1"/>
        <end position="22"/>
    </location>
</feature>
<feature type="domain" description="Methyltransferase type 11" evidence="2">
    <location>
        <begin position="74"/>
        <end position="168"/>
    </location>
</feature>
<dbReference type="Gene3D" id="3.40.50.150">
    <property type="entry name" value="Vaccinia Virus protein VP39"/>
    <property type="match status" value="1"/>
</dbReference>
<dbReference type="InterPro" id="IPR013216">
    <property type="entry name" value="Methyltransf_11"/>
</dbReference>
<dbReference type="RefSeq" id="WP_322466916.1">
    <property type="nucleotide sequence ID" value="NZ_JAXOJX010000038.1"/>
</dbReference>
<dbReference type="PANTHER" id="PTHR42912:SF80">
    <property type="entry name" value="METHYLTRANSFERASE DOMAIN-CONTAINING PROTEIN"/>
    <property type="match status" value="1"/>
</dbReference>
<dbReference type="Pfam" id="PF08241">
    <property type="entry name" value="Methyltransf_11"/>
    <property type="match status" value="1"/>
</dbReference>
<dbReference type="CDD" id="cd02440">
    <property type="entry name" value="AdoMet_MTases"/>
    <property type="match status" value="1"/>
</dbReference>
<sequence length="236" mass="25933">MSSTPQAARRGKPAPYAARDDAAAAAPAPMPAHRVVQAYDRWSPLYDLIFGRVLEPGRRAMTRAAAALQPDSLLEVGVGTGLTLAGYPAHTRVVGVDLSAEMLERARTRAAALRGRDIALHLMNAEAMDFPDDSFDCVAMPYVLSVTPQPARLVAEVRRVCRPGGTILVVNHFSGSRFWWLMERAVRSMAQRVGFRSDFGFEEHVLVHDWQLQAVQSVNLFGLSRLVVLRNTKAKA</sequence>
<dbReference type="SUPFAM" id="SSF53335">
    <property type="entry name" value="S-adenosyl-L-methionine-dependent methyltransferases"/>
    <property type="match status" value="1"/>
</dbReference>
<dbReference type="GO" id="GO:0032259">
    <property type="term" value="P:methylation"/>
    <property type="evidence" value="ECO:0007669"/>
    <property type="project" value="UniProtKB-KW"/>
</dbReference>
<dbReference type="PANTHER" id="PTHR42912">
    <property type="entry name" value="METHYLTRANSFERASE"/>
    <property type="match status" value="1"/>
</dbReference>
<evidence type="ECO:0000259" key="2">
    <source>
        <dbReference type="Pfam" id="PF08241"/>
    </source>
</evidence>
<dbReference type="InterPro" id="IPR050508">
    <property type="entry name" value="Methyltransf_Superfamily"/>
</dbReference>
<accession>A0ABU5IJH8</accession>
<organism evidence="3 4">
    <name type="scientific">Azohydromonas lata</name>
    <dbReference type="NCBI Taxonomy" id="45677"/>
    <lineage>
        <taxon>Bacteria</taxon>
        <taxon>Pseudomonadati</taxon>
        <taxon>Pseudomonadota</taxon>
        <taxon>Betaproteobacteria</taxon>
        <taxon>Burkholderiales</taxon>
        <taxon>Sphaerotilaceae</taxon>
        <taxon>Azohydromonas</taxon>
    </lineage>
</organism>